<keyword evidence="1" id="KW-0479">Metal-binding</keyword>
<dbReference type="PROSITE" id="PS00028">
    <property type="entry name" value="ZINC_FINGER_C2H2_1"/>
    <property type="match status" value="1"/>
</dbReference>
<dbReference type="GO" id="GO:0008270">
    <property type="term" value="F:zinc ion binding"/>
    <property type="evidence" value="ECO:0007669"/>
    <property type="project" value="UniProtKB-KW"/>
</dbReference>
<evidence type="ECO:0000313" key="5">
    <source>
        <dbReference type="Proteomes" id="UP001328107"/>
    </source>
</evidence>
<keyword evidence="5" id="KW-1185">Reference proteome</keyword>
<feature type="compositionally biased region" description="Basic and acidic residues" evidence="2">
    <location>
        <begin position="105"/>
        <end position="115"/>
    </location>
</feature>
<name>A0AAN4ZRH0_9BILA</name>
<dbReference type="PROSITE" id="PS50157">
    <property type="entry name" value="ZINC_FINGER_C2H2_2"/>
    <property type="match status" value="1"/>
</dbReference>
<evidence type="ECO:0000256" key="2">
    <source>
        <dbReference type="SAM" id="MobiDB-lite"/>
    </source>
</evidence>
<sequence length="389" mass="44054">GGGMWLMRDSLEEVFRVLAHPEGEGERLLVQMAKVLSSISRANSDLMKDELGELHEMARLLRSSSSLRGESRDTAIASLAIAFSLLLKNSPIADCLIRDATDRVKVESRESPSGREEEEGDNFSCTRQFKQEPPECEEASPAISPHADPLYLNLDSSIDEGINEEQVMKTCSSIKREREMMEIMKRRMIGSQSEMDEWPLKRKKNLKVEDDSTRINTTRTVNNNNVADASLLASSPSSIHFRCPLSSVGVCREEWPSKEECYYHVQLCHPDFALPFSCGECALSFRYKHELREHKEMRHSPPISIRSSLYLHKLYFTSKGMCPHCPFSSSSARLFLSHHSAEHASCPHPHVSCNDTLCRPRFKFSSLSQVIYHYGVMAACKGQCMIFKQ</sequence>
<dbReference type="Gene3D" id="3.30.160.60">
    <property type="entry name" value="Classic Zinc Finger"/>
    <property type="match status" value="1"/>
</dbReference>
<evidence type="ECO:0000313" key="4">
    <source>
        <dbReference type="EMBL" id="GMR42430.1"/>
    </source>
</evidence>
<keyword evidence="1" id="KW-0862">Zinc</keyword>
<keyword evidence="1" id="KW-0863">Zinc-finger</keyword>
<dbReference type="InterPro" id="IPR013087">
    <property type="entry name" value="Znf_C2H2_type"/>
</dbReference>
<dbReference type="EMBL" id="BTRK01000003">
    <property type="protein sequence ID" value="GMR42430.1"/>
    <property type="molecule type" value="Genomic_DNA"/>
</dbReference>
<gene>
    <name evidence="4" type="ORF">PMAYCL1PPCAC_12625</name>
</gene>
<organism evidence="4 5">
    <name type="scientific">Pristionchus mayeri</name>
    <dbReference type="NCBI Taxonomy" id="1317129"/>
    <lineage>
        <taxon>Eukaryota</taxon>
        <taxon>Metazoa</taxon>
        <taxon>Ecdysozoa</taxon>
        <taxon>Nematoda</taxon>
        <taxon>Chromadorea</taxon>
        <taxon>Rhabditida</taxon>
        <taxon>Rhabditina</taxon>
        <taxon>Diplogasteromorpha</taxon>
        <taxon>Diplogasteroidea</taxon>
        <taxon>Neodiplogasteridae</taxon>
        <taxon>Pristionchus</taxon>
    </lineage>
</organism>
<reference evidence="5" key="1">
    <citation type="submission" date="2022-10" db="EMBL/GenBank/DDBJ databases">
        <title>Genome assembly of Pristionchus species.</title>
        <authorList>
            <person name="Yoshida K."/>
            <person name="Sommer R.J."/>
        </authorList>
    </citation>
    <scope>NUCLEOTIDE SEQUENCE [LARGE SCALE GENOMIC DNA]</scope>
    <source>
        <strain evidence="5">RS5460</strain>
    </source>
</reference>
<protein>
    <recommendedName>
        <fullName evidence="3">C2H2-type domain-containing protein</fullName>
    </recommendedName>
</protein>
<dbReference type="AlphaFoldDB" id="A0AAN4ZRH0"/>
<feature type="non-terminal residue" evidence="4">
    <location>
        <position position="1"/>
    </location>
</feature>
<dbReference type="SMART" id="SM00355">
    <property type="entry name" value="ZnF_C2H2"/>
    <property type="match status" value="2"/>
</dbReference>
<accession>A0AAN4ZRH0</accession>
<dbReference type="Proteomes" id="UP001328107">
    <property type="component" value="Unassembled WGS sequence"/>
</dbReference>
<evidence type="ECO:0000256" key="1">
    <source>
        <dbReference type="PROSITE-ProRule" id="PRU00042"/>
    </source>
</evidence>
<evidence type="ECO:0000259" key="3">
    <source>
        <dbReference type="PROSITE" id="PS50157"/>
    </source>
</evidence>
<comment type="caution">
    <text evidence="4">The sequence shown here is derived from an EMBL/GenBank/DDBJ whole genome shotgun (WGS) entry which is preliminary data.</text>
</comment>
<feature type="region of interest" description="Disordered" evidence="2">
    <location>
        <begin position="105"/>
        <end position="147"/>
    </location>
</feature>
<feature type="domain" description="C2H2-type" evidence="3">
    <location>
        <begin position="276"/>
        <end position="300"/>
    </location>
</feature>
<proteinExistence type="predicted"/>